<gene>
    <name evidence="5" type="ORF">ONE63_005426</name>
</gene>
<proteinExistence type="inferred from homology"/>
<feature type="domain" description="Peptidase S1" evidence="4">
    <location>
        <begin position="1"/>
        <end position="235"/>
    </location>
</feature>
<evidence type="ECO:0000256" key="2">
    <source>
        <dbReference type="ARBA" id="ARBA00024195"/>
    </source>
</evidence>
<dbReference type="GO" id="GO:0004252">
    <property type="term" value="F:serine-type endopeptidase activity"/>
    <property type="evidence" value="ECO:0007669"/>
    <property type="project" value="InterPro"/>
</dbReference>
<evidence type="ECO:0000313" key="6">
    <source>
        <dbReference type="Proteomes" id="UP001075354"/>
    </source>
</evidence>
<evidence type="ECO:0000256" key="3">
    <source>
        <dbReference type="SAM" id="MobiDB-lite"/>
    </source>
</evidence>
<evidence type="ECO:0000259" key="4">
    <source>
        <dbReference type="PROSITE" id="PS50240"/>
    </source>
</evidence>
<dbReference type="PROSITE" id="PS50240">
    <property type="entry name" value="TRYPSIN_DOM"/>
    <property type="match status" value="1"/>
</dbReference>
<evidence type="ECO:0000256" key="1">
    <source>
        <dbReference type="ARBA" id="ARBA00023157"/>
    </source>
</evidence>
<name>A0AAV7XXY8_9NEOP</name>
<dbReference type="SUPFAM" id="SSF50494">
    <property type="entry name" value="Trypsin-like serine proteases"/>
    <property type="match status" value="1"/>
</dbReference>
<evidence type="ECO:0000313" key="5">
    <source>
        <dbReference type="EMBL" id="KAJ1530537.1"/>
    </source>
</evidence>
<keyword evidence="6" id="KW-1185">Reference proteome</keyword>
<keyword evidence="1" id="KW-1015">Disulfide bond</keyword>
<sequence length="239" mass="24110">MNNGLSRHARSVPAGWVLPGVLSSSVADDAAGPQLTAVAERTAHPDADIAILRLEQAVVVNGYVRPACLETDPTRAGPAVGSGSGGEHQDLLIAGWGTTQDGEGRRARGRRQGSPGAAGTPPDGPVLLCLPDSGITADFLQKAALRGAECAAGAAADGGVLCAGGPGRQACLDDTPRAVAEAVLQRPLDAGRGEAYCLYAIAGLSSVRGDAGCGDAPGVFTAVRHYVPWIVTTVWPSSS</sequence>
<comment type="caution">
    <text evidence="5">The sequence shown here is derived from an EMBL/GenBank/DDBJ whole genome shotgun (WGS) entry which is preliminary data.</text>
</comment>
<reference evidence="5" key="1">
    <citation type="submission" date="2022-12" db="EMBL/GenBank/DDBJ databases">
        <title>Chromosome-level genome assembly of the bean flower thrips Megalurothrips usitatus.</title>
        <authorList>
            <person name="Ma L."/>
            <person name="Liu Q."/>
            <person name="Li H."/>
            <person name="Cai W."/>
        </authorList>
    </citation>
    <scope>NUCLEOTIDE SEQUENCE</scope>
    <source>
        <strain evidence="5">Cailab_2022a</strain>
    </source>
</reference>
<dbReference type="InterPro" id="IPR001254">
    <property type="entry name" value="Trypsin_dom"/>
</dbReference>
<dbReference type="GO" id="GO:0006508">
    <property type="term" value="P:proteolysis"/>
    <property type="evidence" value="ECO:0007669"/>
    <property type="project" value="InterPro"/>
</dbReference>
<comment type="similarity">
    <text evidence="2">Belongs to the peptidase S1 family. CLIP subfamily.</text>
</comment>
<dbReference type="Gene3D" id="2.40.10.10">
    <property type="entry name" value="Trypsin-like serine proteases"/>
    <property type="match status" value="2"/>
</dbReference>
<accession>A0AAV7XXY8</accession>
<dbReference type="InterPro" id="IPR009003">
    <property type="entry name" value="Peptidase_S1_PA"/>
</dbReference>
<dbReference type="AlphaFoldDB" id="A0AAV7XXY8"/>
<protein>
    <recommendedName>
        <fullName evidence="4">Peptidase S1 domain-containing protein</fullName>
    </recommendedName>
</protein>
<dbReference type="PANTHER" id="PTHR24256">
    <property type="entry name" value="TRYPTASE-RELATED"/>
    <property type="match status" value="1"/>
</dbReference>
<dbReference type="EMBL" id="JAPTSV010000002">
    <property type="protein sequence ID" value="KAJ1530537.1"/>
    <property type="molecule type" value="Genomic_DNA"/>
</dbReference>
<organism evidence="5 6">
    <name type="scientific">Megalurothrips usitatus</name>
    <name type="common">bean blossom thrips</name>
    <dbReference type="NCBI Taxonomy" id="439358"/>
    <lineage>
        <taxon>Eukaryota</taxon>
        <taxon>Metazoa</taxon>
        <taxon>Ecdysozoa</taxon>
        <taxon>Arthropoda</taxon>
        <taxon>Hexapoda</taxon>
        <taxon>Insecta</taxon>
        <taxon>Pterygota</taxon>
        <taxon>Neoptera</taxon>
        <taxon>Paraneoptera</taxon>
        <taxon>Thysanoptera</taxon>
        <taxon>Terebrantia</taxon>
        <taxon>Thripoidea</taxon>
        <taxon>Thripidae</taxon>
        <taxon>Megalurothrips</taxon>
    </lineage>
</organism>
<feature type="region of interest" description="Disordered" evidence="3">
    <location>
        <begin position="97"/>
        <end position="125"/>
    </location>
</feature>
<dbReference type="SMART" id="SM00020">
    <property type="entry name" value="Tryp_SPc"/>
    <property type="match status" value="1"/>
</dbReference>
<dbReference type="InterPro" id="IPR051487">
    <property type="entry name" value="Ser/Thr_Proteases_Immune/Dev"/>
</dbReference>
<dbReference type="Proteomes" id="UP001075354">
    <property type="component" value="Chromosome 2"/>
</dbReference>
<dbReference type="InterPro" id="IPR043504">
    <property type="entry name" value="Peptidase_S1_PA_chymotrypsin"/>
</dbReference>